<gene>
    <name evidence="3" type="ORF">P691DRAFT_760992</name>
</gene>
<feature type="compositionally biased region" description="Basic and acidic residues" evidence="2">
    <location>
        <begin position="218"/>
        <end position="229"/>
    </location>
</feature>
<protein>
    <submittedName>
        <fullName evidence="3">Uncharacterized protein</fullName>
    </submittedName>
</protein>
<proteinExistence type="predicted"/>
<dbReference type="OrthoDB" id="6474464at2759"/>
<feature type="coiled-coil region" evidence="1">
    <location>
        <begin position="125"/>
        <end position="159"/>
    </location>
</feature>
<comment type="caution">
    <text evidence="3">The sequence shown here is derived from an EMBL/GenBank/DDBJ whole genome shotgun (WGS) entry which is preliminary data.</text>
</comment>
<dbReference type="AlphaFoldDB" id="A0A9P5XA07"/>
<keyword evidence="1" id="KW-0175">Coiled coil</keyword>
<organism evidence="3 4">
    <name type="scientific">Macrolepiota fuliginosa MF-IS2</name>
    <dbReference type="NCBI Taxonomy" id="1400762"/>
    <lineage>
        <taxon>Eukaryota</taxon>
        <taxon>Fungi</taxon>
        <taxon>Dikarya</taxon>
        <taxon>Basidiomycota</taxon>
        <taxon>Agaricomycotina</taxon>
        <taxon>Agaricomycetes</taxon>
        <taxon>Agaricomycetidae</taxon>
        <taxon>Agaricales</taxon>
        <taxon>Agaricineae</taxon>
        <taxon>Agaricaceae</taxon>
        <taxon>Macrolepiota</taxon>
    </lineage>
</organism>
<evidence type="ECO:0000256" key="2">
    <source>
        <dbReference type="SAM" id="MobiDB-lite"/>
    </source>
</evidence>
<evidence type="ECO:0000313" key="3">
    <source>
        <dbReference type="EMBL" id="KAF9447193.1"/>
    </source>
</evidence>
<evidence type="ECO:0000256" key="1">
    <source>
        <dbReference type="SAM" id="Coils"/>
    </source>
</evidence>
<keyword evidence="4" id="KW-1185">Reference proteome</keyword>
<dbReference type="Proteomes" id="UP000807342">
    <property type="component" value="Unassembled WGS sequence"/>
</dbReference>
<reference evidence="3" key="1">
    <citation type="submission" date="2020-11" db="EMBL/GenBank/DDBJ databases">
        <authorList>
            <consortium name="DOE Joint Genome Institute"/>
            <person name="Ahrendt S."/>
            <person name="Riley R."/>
            <person name="Andreopoulos W."/>
            <person name="Labutti K."/>
            <person name="Pangilinan J."/>
            <person name="Ruiz-Duenas F.J."/>
            <person name="Barrasa J.M."/>
            <person name="Sanchez-Garcia M."/>
            <person name="Camarero S."/>
            <person name="Miyauchi S."/>
            <person name="Serrano A."/>
            <person name="Linde D."/>
            <person name="Babiker R."/>
            <person name="Drula E."/>
            <person name="Ayuso-Fernandez I."/>
            <person name="Pacheco R."/>
            <person name="Padilla G."/>
            <person name="Ferreira P."/>
            <person name="Barriuso J."/>
            <person name="Kellner H."/>
            <person name="Castanera R."/>
            <person name="Alfaro M."/>
            <person name="Ramirez L."/>
            <person name="Pisabarro A.G."/>
            <person name="Kuo A."/>
            <person name="Tritt A."/>
            <person name="Lipzen A."/>
            <person name="He G."/>
            <person name="Yan M."/>
            <person name="Ng V."/>
            <person name="Cullen D."/>
            <person name="Martin F."/>
            <person name="Rosso M.-N."/>
            <person name="Henrissat B."/>
            <person name="Hibbett D."/>
            <person name="Martinez A.T."/>
            <person name="Grigoriev I.V."/>
        </authorList>
    </citation>
    <scope>NUCLEOTIDE SEQUENCE</scope>
    <source>
        <strain evidence="3">MF-IS2</strain>
    </source>
</reference>
<evidence type="ECO:0000313" key="4">
    <source>
        <dbReference type="Proteomes" id="UP000807342"/>
    </source>
</evidence>
<sequence length="507" mass="55765">MAYKVKPRKLSVIIPPTPVSTQTATETTVDGSKAFSHFPHKPYCSPVSPLKHPYRPRMVAFEPESPAGLKAASHADLNMGPRAEDIASPDLLAVANLFASMKETLNRMTKAFDTIGEQSQRLSSLPGEVRRVEDLRAAKAELEEQITRQRMAMQKLHKELEGEVRIALENNLRERLTSMIQESVAKEVKDRVHQELALQIPHTLHAELMPSTENEVESPVHQEGPRTDADTDTSVLSPTESSSYFPKIPILLYQEPTDDEADYLETPQDDLRMDLNTPIFSAVEHVHSAPKISILLFDESREHEPPPPSPAPMAGPLRPLLRPLPTPEQSPAYVVNHVLPSRSASVCPTPITAYPRVPAPTPITNEPTLMVLPMKGVPASALSPMSASPLAPRDFGAFFSLSSEGGRELLKAPDIDGYAVPTPMAEWPKTRTIDKTPASLRASPLMIPPPIETNFINMEHERYDVVTPVAPPETPMLIVPPPLPKPLPRAGNSFADNLKLLPPLIIN</sequence>
<dbReference type="EMBL" id="MU151211">
    <property type="protein sequence ID" value="KAF9447193.1"/>
    <property type="molecule type" value="Genomic_DNA"/>
</dbReference>
<name>A0A9P5XA07_9AGAR</name>
<feature type="region of interest" description="Disordered" evidence="2">
    <location>
        <begin position="212"/>
        <end position="240"/>
    </location>
</feature>
<accession>A0A9P5XA07</accession>